<dbReference type="EMBL" id="QRUY01000010">
    <property type="protein sequence ID" value="RGS08363.1"/>
    <property type="molecule type" value="Genomic_DNA"/>
</dbReference>
<dbReference type="Proteomes" id="UP000285750">
    <property type="component" value="Unassembled WGS sequence"/>
</dbReference>
<dbReference type="AlphaFoldDB" id="A0A3E4WIF1"/>
<dbReference type="Proteomes" id="UP000260780">
    <property type="component" value="Unassembled WGS sequence"/>
</dbReference>
<keyword evidence="9" id="KW-1185">Reference proteome</keyword>
<evidence type="ECO:0000313" key="12">
    <source>
        <dbReference type="Proteomes" id="UP000285750"/>
    </source>
</evidence>
<reference evidence="2" key="3">
    <citation type="submission" date="2021-09" db="EMBL/GenBank/DDBJ databases">
        <authorList>
            <person name="Gilroy R."/>
        </authorList>
    </citation>
    <scope>NUCLEOTIDE SEQUENCE</scope>
    <source>
        <strain evidence="2">9794</strain>
    </source>
</reference>
<evidence type="ECO:0000313" key="7">
    <source>
        <dbReference type="EMBL" id="RHM98597.1"/>
    </source>
</evidence>
<dbReference type="PANTHER" id="PTHR18964:SF149">
    <property type="entry name" value="BIFUNCTIONAL UDP-N-ACETYLGLUCOSAMINE 2-EPIMERASE_N-ACETYLMANNOSAMINE KINASE"/>
    <property type="match status" value="1"/>
</dbReference>
<dbReference type="Pfam" id="PF00480">
    <property type="entry name" value="ROK"/>
    <property type="match status" value="1"/>
</dbReference>
<evidence type="ECO:0000313" key="6">
    <source>
        <dbReference type="EMBL" id="RHF92316.1"/>
    </source>
</evidence>
<dbReference type="Proteomes" id="UP000722357">
    <property type="component" value="Unassembled WGS sequence"/>
</dbReference>
<dbReference type="RefSeq" id="WP_022053483.1">
    <property type="nucleotide sequence ID" value="NZ_CABOGR010000003.1"/>
</dbReference>
<dbReference type="InterPro" id="IPR036390">
    <property type="entry name" value="WH_DNA-bd_sf"/>
</dbReference>
<dbReference type="EMBL" id="QSTF01000005">
    <property type="protein sequence ID" value="RGM42021.1"/>
    <property type="molecule type" value="Genomic_DNA"/>
</dbReference>
<accession>A0A3E4WIF1</accession>
<dbReference type="EMBL" id="QRQK01000008">
    <property type="protein sequence ID" value="RHM98597.1"/>
    <property type="molecule type" value="Genomic_DNA"/>
</dbReference>
<dbReference type="Gene3D" id="1.10.10.10">
    <property type="entry name" value="Winged helix-like DNA-binding domain superfamily/Winged helix DNA-binding domain"/>
    <property type="match status" value="1"/>
</dbReference>
<dbReference type="EMBL" id="QRHQ01000005">
    <property type="protein sequence ID" value="RHF92316.1"/>
    <property type="molecule type" value="Genomic_DNA"/>
</dbReference>
<protein>
    <submittedName>
        <fullName evidence="4">ROK family transcriptional regulator</fullName>
    </submittedName>
</protein>
<sequence>MGQTLLKNIQKGVKSALVKQRIITHLIYAGSTTITDLSKSMGLSVPTVTKFVDEMCKEGYVNDCGKLETSGGRHPSLYGLNADSAYFIGVAMAVQSLSLGAINFKGDVLQTKMEIPFKLENTPECLEHICQEIETFIDELPCDKSKILNICIGMTGRVNPETGCSYTHLTFGEKPLAEMFSERLGINVCIDNDSRAMAYGEYIMRSEKCPKNLIYVNVNWGLGLAIIIDGKLYSGMSGFAGEFGHNYGYDNQQICYCGKKGCIETEVSCSALYRKFIARLRQGENSVLLKEKSIDEITLADIISAVRREDVLAIELVEEIGAKLGRHIGDLINVFNPEQVIIGGEFSKVGEYLLPPVISAVRKYTLNLMYKDSDIVLSELKEKANVIGASLLSRSKLFALE</sequence>
<dbReference type="InterPro" id="IPR000600">
    <property type="entry name" value="ROK"/>
</dbReference>
<proteinExistence type="inferred from homology"/>
<name>A0A3E4WIF1_9BACT</name>
<dbReference type="PROSITE" id="PS01125">
    <property type="entry name" value="ROK"/>
    <property type="match status" value="1"/>
</dbReference>
<reference evidence="8 9" key="1">
    <citation type="submission" date="2018-08" db="EMBL/GenBank/DDBJ databases">
        <title>A genome reference for cultivated species of the human gut microbiota.</title>
        <authorList>
            <person name="Zou Y."/>
            <person name="Xue W."/>
            <person name="Luo G."/>
        </authorList>
    </citation>
    <scope>NUCLEOTIDE SEQUENCE [LARGE SCALE GENOMIC DNA]</scope>
    <source>
        <strain evidence="5 12">AF24-16AC</strain>
        <strain evidence="7 11">AF31-28B-AC</strain>
        <strain evidence="6 10">AM23-23</strain>
        <strain evidence="4 8">OM08-14</strain>
        <strain evidence="3 9">TF10-3AC</strain>
    </source>
</reference>
<dbReference type="Gene3D" id="3.30.420.40">
    <property type="match status" value="2"/>
</dbReference>
<evidence type="ECO:0000313" key="10">
    <source>
        <dbReference type="Proteomes" id="UP000283485"/>
    </source>
</evidence>
<dbReference type="Proteomes" id="UP000283485">
    <property type="component" value="Unassembled WGS sequence"/>
</dbReference>
<gene>
    <name evidence="6" type="ORF">DW653_04650</name>
    <name evidence="5" type="ORF">DWY14_06150</name>
    <name evidence="7" type="ORF">DWZ34_05695</name>
    <name evidence="4" type="ORF">DXC17_03610</name>
    <name evidence="3" type="ORF">DXD04_02870</name>
    <name evidence="2" type="ORF">K8V40_10455</name>
</gene>
<reference evidence="2" key="2">
    <citation type="journal article" date="2021" name="PeerJ">
        <title>Extensive microbial diversity within the chicken gut microbiome revealed by metagenomics and culture.</title>
        <authorList>
            <person name="Gilroy R."/>
            <person name="Ravi A."/>
            <person name="Getino M."/>
            <person name="Pursley I."/>
            <person name="Horton D.L."/>
            <person name="Alikhan N.F."/>
            <person name="Baker D."/>
            <person name="Gharbi K."/>
            <person name="Hall N."/>
            <person name="Watson M."/>
            <person name="Adriaenssens E.M."/>
            <person name="Foster-Nyarko E."/>
            <person name="Jarju S."/>
            <person name="Secka A."/>
            <person name="Antonio M."/>
            <person name="Oren A."/>
            <person name="Chaudhuri R.R."/>
            <person name="La Ragione R."/>
            <person name="Hildebrand F."/>
            <person name="Pallen M.J."/>
        </authorList>
    </citation>
    <scope>NUCLEOTIDE SEQUENCE</scope>
    <source>
        <strain evidence="2">9794</strain>
    </source>
</reference>
<evidence type="ECO:0000313" key="8">
    <source>
        <dbReference type="Proteomes" id="UP000260780"/>
    </source>
</evidence>
<evidence type="ECO:0000313" key="9">
    <source>
        <dbReference type="Proteomes" id="UP000260862"/>
    </source>
</evidence>
<dbReference type="InterPro" id="IPR043129">
    <property type="entry name" value="ATPase_NBD"/>
</dbReference>
<dbReference type="STRING" id="310297.BHV76_02165"/>
<dbReference type="PANTHER" id="PTHR18964">
    <property type="entry name" value="ROK (REPRESSOR, ORF, KINASE) FAMILY"/>
    <property type="match status" value="1"/>
</dbReference>
<evidence type="ECO:0000313" key="3">
    <source>
        <dbReference type="EMBL" id="RGK57788.1"/>
    </source>
</evidence>
<evidence type="ECO:0000256" key="1">
    <source>
        <dbReference type="ARBA" id="ARBA00006479"/>
    </source>
</evidence>
<evidence type="ECO:0000313" key="5">
    <source>
        <dbReference type="EMBL" id="RGS08363.1"/>
    </source>
</evidence>
<organism evidence="4 8">
    <name type="scientific">Phocaeicola plebeius</name>
    <dbReference type="NCBI Taxonomy" id="310297"/>
    <lineage>
        <taxon>Bacteria</taxon>
        <taxon>Pseudomonadati</taxon>
        <taxon>Bacteroidota</taxon>
        <taxon>Bacteroidia</taxon>
        <taxon>Bacteroidales</taxon>
        <taxon>Bacteroidaceae</taxon>
        <taxon>Phocaeicola</taxon>
    </lineage>
</organism>
<dbReference type="EMBL" id="QSQT01000003">
    <property type="protein sequence ID" value="RGK57788.1"/>
    <property type="molecule type" value="Genomic_DNA"/>
</dbReference>
<dbReference type="Pfam" id="PF13412">
    <property type="entry name" value="HTH_24"/>
    <property type="match status" value="1"/>
</dbReference>
<dbReference type="EMBL" id="DYWE01000109">
    <property type="protein sequence ID" value="HJF82051.1"/>
    <property type="molecule type" value="Genomic_DNA"/>
</dbReference>
<comment type="similarity">
    <text evidence="1">Belongs to the ROK (NagC/XylR) family.</text>
</comment>
<dbReference type="Proteomes" id="UP000285109">
    <property type="component" value="Unassembled WGS sequence"/>
</dbReference>
<dbReference type="InterPro" id="IPR049874">
    <property type="entry name" value="ROK_cs"/>
</dbReference>
<evidence type="ECO:0000313" key="4">
    <source>
        <dbReference type="EMBL" id="RGM42021.1"/>
    </source>
</evidence>
<evidence type="ECO:0000313" key="2">
    <source>
        <dbReference type="EMBL" id="HJF82051.1"/>
    </source>
</evidence>
<evidence type="ECO:0000313" key="11">
    <source>
        <dbReference type="Proteomes" id="UP000285109"/>
    </source>
</evidence>
<dbReference type="SUPFAM" id="SSF46785">
    <property type="entry name" value="Winged helix' DNA-binding domain"/>
    <property type="match status" value="1"/>
</dbReference>
<dbReference type="InterPro" id="IPR036388">
    <property type="entry name" value="WH-like_DNA-bd_sf"/>
</dbReference>
<dbReference type="SUPFAM" id="SSF53067">
    <property type="entry name" value="Actin-like ATPase domain"/>
    <property type="match status" value="1"/>
</dbReference>
<comment type="caution">
    <text evidence="4">The sequence shown here is derived from an EMBL/GenBank/DDBJ whole genome shotgun (WGS) entry which is preliminary data.</text>
</comment>
<dbReference type="Proteomes" id="UP000260862">
    <property type="component" value="Unassembled WGS sequence"/>
</dbReference>